<dbReference type="InterPro" id="IPR011109">
    <property type="entry name" value="DNA_bind_recombinase_dom"/>
</dbReference>
<dbReference type="Gene3D" id="3.40.50.1390">
    <property type="entry name" value="Resolvase, N-terminal catalytic domain"/>
    <property type="match status" value="1"/>
</dbReference>
<evidence type="ECO:0000313" key="3">
    <source>
        <dbReference type="EMBL" id="MSS82151.1"/>
    </source>
</evidence>
<dbReference type="Pfam" id="PF00239">
    <property type="entry name" value="Resolvase"/>
    <property type="match status" value="1"/>
</dbReference>
<accession>A0A6N7VYG6</accession>
<name>A0A6N7VYG6_ACIFE</name>
<organism evidence="3 4">
    <name type="scientific">Acidaminococcus fermentans</name>
    <dbReference type="NCBI Taxonomy" id="905"/>
    <lineage>
        <taxon>Bacteria</taxon>
        <taxon>Bacillati</taxon>
        <taxon>Bacillota</taxon>
        <taxon>Negativicutes</taxon>
        <taxon>Acidaminococcales</taxon>
        <taxon>Acidaminococcaceae</taxon>
        <taxon>Acidaminococcus</taxon>
    </lineage>
</organism>
<dbReference type="InterPro" id="IPR036162">
    <property type="entry name" value="Resolvase-like_N_sf"/>
</dbReference>
<protein>
    <submittedName>
        <fullName evidence="3">Recombinase family protein</fullName>
    </submittedName>
</protein>
<dbReference type="Gene3D" id="3.90.1750.20">
    <property type="entry name" value="Putative Large Serine Recombinase, Chain B, Domain 2"/>
    <property type="match status" value="1"/>
</dbReference>
<gene>
    <name evidence="3" type="ORF">FX155_06030</name>
</gene>
<dbReference type="InterPro" id="IPR025827">
    <property type="entry name" value="Zn_ribbon_recom_dom"/>
</dbReference>
<dbReference type="InterPro" id="IPR038109">
    <property type="entry name" value="DNA_bind_recomb_sf"/>
</dbReference>
<dbReference type="GO" id="GO:0003677">
    <property type="term" value="F:DNA binding"/>
    <property type="evidence" value="ECO:0007669"/>
    <property type="project" value="InterPro"/>
</dbReference>
<sequence>MAKTVRAIPATISRYTSSPINSRKKRKVAGYARVSTDHDDQITSYEAQVDYYTNYIKGRDDWDFVGMYTDEGISATNTRHRDGFKRMVKDALDGKIDLIITKSVSRFARNTVDSLSTIRKLKEHKIECYFEKENIWTFDSKGELLLTIMSSLAQEESRSISENVTWGHRKRFADGKVSVAYSRFLGYKKGPNGGLVVVPEEATTIKLIYKLFLEGLGTTTIAKQLTKRGLKTPGGKSKWSARTVYSILQNEKYKGDALLQKSYTVDFLTKKTKINEGEVPQYYVEHDHEAIIEPQTFEMVQAELKRRNKARKYFSGTSIFSTKIQCAECGGWYGAKVWHSNDKYRRIIYQCNNKFRNNTGCRTPHLTEEEIKMYFVRAMNKMITEKDEIIQTIEDARQVICDNGDLLAKRDAMQKEIGILVEMAQNAVEQNARVAQNQEEYQKQYDDIIGRYDVMKIEYEQLCEKIENRQDRNEQLGRFIQELKGRDSLLTEFDHSLWCALVDKMIVKDKENVTVVFQDGTEIKA</sequence>
<dbReference type="OrthoDB" id="9769353at2"/>
<dbReference type="PANTHER" id="PTHR30461:SF23">
    <property type="entry name" value="DNA RECOMBINASE-RELATED"/>
    <property type="match status" value="1"/>
</dbReference>
<dbReference type="PROSITE" id="PS51736">
    <property type="entry name" value="RECOMBINASES_3"/>
    <property type="match status" value="1"/>
</dbReference>
<feature type="domain" description="Resolvase/invertase-type recombinase catalytic" evidence="1">
    <location>
        <begin position="27"/>
        <end position="175"/>
    </location>
</feature>
<reference evidence="3 4" key="1">
    <citation type="submission" date="2019-08" db="EMBL/GenBank/DDBJ databases">
        <title>In-depth cultivation of the pig gut microbiome towards novel bacterial diversity and tailored functional studies.</title>
        <authorList>
            <person name="Wylensek D."/>
            <person name="Hitch T.C.A."/>
            <person name="Clavel T."/>
        </authorList>
    </citation>
    <scope>NUCLEOTIDE SEQUENCE [LARGE SCALE GENOMIC DNA]</scope>
    <source>
        <strain evidence="3 4">WCA-389-WT-5B</strain>
    </source>
</reference>
<dbReference type="Pfam" id="PF13408">
    <property type="entry name" value="Zn_ribbon_recom"/>
    <property type="match status" value="1"/>
</dbReference>
<dbReference type="SMART" id="SM00857">
    <property type="entry name" value="Resolvase"/>
    <property type="match status" value="1"/>
</dbReference>
<dbReference type="Proteomes" id="UP000441455">
    <property type="component" value="Unassembled WGS sequence"/>
</dbReference>
<feature type="domain" description="Recombinase" evidence="2">
    <location>
        <begin position="184"/>
        <end position="310"/>
    </location>
</feature>
<dbReference type="Pfam" id="PF07508">
    <property type="entry name" value="Recombinase"/>
    <property type="match status" value="1"/>
</dbReference>
<dbReference type="SUPFAM" id="SSF53041">
    <property type="entry name" value="Resolvase-like"/>
    <property type="match status" value="1"/>
</dbReference>
<dbReference type="PROSITE" id="PS51737">
    <property type="entry name" value="RECOMBINASE_DNA_BIND"/>
    <property type="match status" value="1"/>
</dbReference>
<evidence type="ECO:0000313" key="4">
    <source>
        <dbReference type="Proteomes" id="UP000441455"/>
    </source>
</evidence>
<dbReference type="GO" id="GO:0000150">
    <property type="term" value="F:DNA strand exchange activity"/>
    <property type="evidence" value="ECO:0007669"/>
    <property type="project" value="InterPro"/>
</dbReference>
<dbReference type="CDD" id="cd00338">
    <property type="entry name" value="Ser_Recombinase"/>
    <property type="match status" value="1"/>
</dbReference>
<evidence type="ECO:0000259" key="1">
    <source>
        <dbReference type="PROSITE" id="PS51736"/>
    </source>
</evidence>
<comment type="caution">
    <text evidence="3">The sequence shown here is derived from an EMBL/GenBank/DDBJ whole genome shotgun (WGS) entry which is preliminary data.</text>
</comment>
<dbReference type="AlphaFoldDB" id="A0A6N7VYG6"/>
<dbReference type="RefSeq" id="WP_154488065.1">
    <property type="nucleotide sequence ID" value="NZ_VULN01000007.1"/>
</dbReference>
<dbReference type="InterPro" id="IPR006119">
    <property type="entry name" value="Resolv_N"/>
</dbReference>
<evidence type="ECO:0000259" key="2">
    <source>
        <dbReference type="PROSITE" id="PS51737"/>
    </source>
</evidence>
<proteinExistence type="predicted"/>
<dbReference type="EMBL" id="VULN01000007">
    <property type="protein sequence ID" value="MSS82151.1"/>
    <property type="molecule type" value="Genomic_DNA"/>
</dbReference>
<dbReference type="PANTHER" id="PTHR30461">
    <property type="entry name" value="DNA-INVERTASE FROM LAMBDOID PROPHAGE"/>
    <property type="match status" value="1"/>
</dbReference>
<dbReference type="InterPro" id="IPR050639">
    <property type="entry name" value="SSR_resolvase"/>
</dbReference>